<reference evidence="1 2" key="1">
    <citation type="submission" date="2021-05" db="EMBL/GenBank/DDBJ databases">
        <title>Comparative genomic studies on the polysaccharide-degrading batcterial strains of the Flammeovirga genus.</title>
        <authorList>
            <person name="Zewei F."/>
            <person name="Zheng Z."/>
            <person name="Yu L."/>
            <person name="Ruyue G."/>
            <person name="Yanhong M."/>
            <person name="Yuanyuan C."/>
            <person name="Jingyan G."/>
            <person name="Wenjun H."/>
        </authorList>
    </citation>
    <scope>NUCLEOTIDE SEQUENCE [LARGE SCALE GENOMIC DNA]</scope>
    <source>
        <strain evidence="1 2">YS10</strain>
    </source>
</reference>
<protein>
    <submittedName>
        <fullName evidence="1">Uncharacterized protein</fullName>
    </submittedName>
</protein>
<organism evidence="1 2">
    <name type="scientific">Flammeovirga kamogawensis</name>
    <dbReference type="NCBI Taxonomy" id="373891"/>
    <lineage>
        <taxon>Bacteria</taxon>
        <taxon>Pseudomonadati</taxon>
        <taxon>Bacteroidota</taxon>
        <taxon>Cytophagia</taxon>
        <taxon>Cytophagales</taxon>
        <taxon>Flammeovirgaceae</taxon>
        <taxon>Flammeovirga</taxon>
    </lineage>
</organism>
<proteinExistence type="predicted"/>
<dbReference type="RefSeq" id="WP_144074795.1">
    <property type="nucleotide sequence ID" value="NZ_CP076128.1"/>
</dbReference>
<accession>A0ABX8GUY5</accession>
<dbReference type="Proteomes" id="UP000682802">
    <property type="component" value="Chromosome 1"/>
</dbReference>
<dbReference type="Pfam" id="PF22668">
    <property type="entry name" value="DUF7009"/>
    <property type="match status" value="1"/>
</dbReference>
<keyword evidence="2" id="KW-1185">Reference proteome</keyword>
<sequence>MKLRLKDNSIRLRLNVNDLNTLNNDGEVWEVSQLGKTSFTYGVKSIERGEMSAEMENNRLKFCLTVDQIKEWIETSKVGYSSIQNNEDGSELKLLIEKDFKCLTDRDEDESNNFENPNKTC</sequence>
<evidence type="ECO:0000313" key="1">
    <source>
        <dbReference type="EMBL" id="QWG07405.1"/>
    </source>
</evidence>
<dbReference type="EMBL" id="CP076128">
    <property type="protein sequence ID" value="QWG07405.1"/>
    <property type="molecule type" value="Genomic_DNA"/>
</dbReference>
<gene>
    <name evidence="1" type="ORF">KM029_00230</name>
</gene>
<name>A0ABX8GUY5_9BACT</name>
<dbReference type="InterPro" id="IPR053825">
    <property type="entry name" value="DUF7009"/>
</dbReference>
<evidence type="ECO:0000313" key="2">
    <source>
        <dbReference type="Proteomes" id="UP000682802"/>
    </source>
</evidence>